<dbReference type="Pfam" id="PF17186">
    <property type="entry name" value="Lipocalin_9"/>
    <property type="match status" value="1"/>
</dbReference>
<organism evidence="1">
    <name type="scientific">hydrothermal vent metagenome</name>
    <dbReference type="NCBI Taxonomy" id="652676"/>
    <lineage>
        <taxon>unclassified sequences</taxon>
        <taxon>metagenomes</taxon>
        <taxon>ecological metagenomes</taxon>
    </lineage>
</organism>
<accession>A0A3B0ZLB6</accession>
<dbReference type="Gene3D" id="2.40.370.10">
    <property type="entry name" value="AttH-like domain"/>
    <property type="match status" value="1"/>
</dbReference>
<sequence length="62" mass="6996">GWKVNIGDEEWIVEPLVKDQELQAEHHFWVGPKYWEGASSVASSDGTNIGKAYVELNGYCKE</sequence>
<protein>
    <submittedName>
        <fullName evidence="1">Uncharacterized protein</fullName>
    </submittedName>
</protein>
<dbReference type="AlphaFoldDB" id="A0A3B0ZLB6"/>
<feature type="non-terminal residue" evidence="1">
    <location>
        <position position="1"/>
    </location>
</feature>
<gene>
    <name evidence="1" type="ORF">MNBD_GAMMA18-1234</name>
</gene>
<name>A0A3B0ZLB6_9ZZZZ</name>
<dbReference type="InterPro" id="IPR023374">
    <property type="entry name" value="AttH-like_dom_sf"/>
</dbReference>
<dbReference type="SUPFAM" id="SSF159245">
    <property type="entry name" value="AttH-like"/>
    <property type="match status" value="1"/>
</dbReference>
<evidence type="ECO:0000313" key="1">
    <source>
        <dbReference type="EMBL" id="VAW89033.1"/>
    </source>
</evidence>
<dbReference type="EMBL" id="UOFP01000250">
    <property type="protein sequence ID" value="VAW89033.1"/>
    <property type="molecule type" value="Genomic_DNA"/>
</dbReference>
<proteinExistence type="predicted"/>
<reference evidence="1" key="1">
    <citation type="submission" date="2018-06" db="EMBL/GenBank/DDBJ databases">
        <authorList>
            <person name="Zhirakovskaya E."/>
        </authorList>
    </citation>
    <scope>NUCLEOTIDE SEQUENCE</scope>
</reference>